<organism evidence="1 2">
    <name type="scientific">Melastoma candidum</name>
    <dbReference type="NCBI Taxonomy" id="119954"/>
    <lineage>
        <taxon>Eukaryota</taxon>
        <taxon>Viridiplantae</taxon>
        <taxon>Streptophyta</taxon>
        <taxon>Embryophyta</taxon>
        <taxon>Tracheophyta</taxon>
        <taxon>Spermatophyta</taxon>
        <taxon>Magnoliopsida</taxon>
        <taxon>eudicotyledons</taxon>
        <taxon>Gunneridae</taxon>
        <taxon>Pentapetalae</taxon>
        <taxon>rosids</taxon>
        <taxon>malvids</taxon>
        <taxon>Myrtales</taxon>
        <taxon>Melastomataceae</taxon>
        <taxon>Melastomatoideae</taxon>
        <taxon>Melastomateae</taxon>
        <taxon>Melastoma</taxon>
    </lineage>
</organism>
<proteinExistence type="predicted"/>
<evidence type="ECO:0000313" key="1">
    <source>
        <dbReference type="EMBL" id="KAI4319536.1"/>
    </source>
</evidence>
<protein>
    <submittedName>
        <fullName evidence="1">Uncharacterized protein</fullName>
    </submittedName>
</protein>
<dbReference type="EMBL" id="CM042889">
    <property type="protein sequence ID" value="KAI4319536.1"/>
    <property type="molecule type" value="Genomic_DNA"/>
</dbReference>
<name>A0ACB9M6B4_9MYRT</name>
<sequence length="164" mass="18285">MAKSILVAMTLVMGILLCSVSAMKEDDQEMKKVIHVGGEIHCQDCTKDWNHWTKGSTPIKGAKVSVTCMDERQRVVYYGSDMSDEAGRFNVIFGKYVHGKPVTDRLCKVRLVSSPDQACNVATDFAGGRSGVKLEHPTFVYREITKYTVGPLYYTPPMCEEPNI</sequence>
<accession>A0ACB9M6B4</accession>
<keyword evidence="2" id="KW-1185">Reference proteome</keyword>
<evidence type="ECO:0000313" key="2">
    <source>
        <dbReference type="Proteomes" id="UP001057402"/>
    </source>
</evidence>
<dbReference type="Proteomes" id="UP001057402">
    <property type="component" value="Chromosome 10"/>
</dbReference>
<comment type="caution">
    <text evidence="1">The sequence shown here is derived from an EMBL/GenBank/DDBJ whole genome shotgun (WGS) entry which is preliminary data.</text>
</comment>
<gene>
    <name evidence="1" type="ORF">MLD38_033122</name>
</gene>
<reference evidence="2" key="1">
    <citation type="journal article" date="2023" name="Front. Plant Sci.">
        <title>Chromosomal-level genome assembly of Melastoma candidum provides insights into trichome evolution.</title>
        <authorList>
            <person name="Zhong Y."/>
            <person name="Wu W."/>
            <person name="Sun C."/>
            <person name="Zou P."/>
            <person name="Liu Y."/>
            <person name="Dai S."/>
            <person name="Zhou R."/>
        </authorList>
    </citation>
    <scope>NUCLEOTIDE SEQUENCE [LARGE SCALE GENOMIC DNA]</scope>
</reference>